<dbReference type="InterPro" id="IPR003356">
    <property type="entry name" value="DNA_methylase_A-5"/>
</dbReference>
<dbReference type="SUPFAM" id="SSF53335">
    <property type="entry name" value="S-adenosyl-L-methionine-dependent methyltransferases"/>
    <property type="match status" value="1"/>
</dbReference>
<name>A0ABW5GI80_9PSEU</name>
<sequence length="1004" mass="113365">MQALLRRLANRDRVQSEATLQADVRQLLLSGGLNLAEHDLEVDLETQVGDRRRIDIEIGFTAIEIKKSLRSAAVLRDAERQLHGYVTTRSGQVDQPYVGILTDGATWRAYRVQGAELALASEHTLKATRPDGTALLLWLEGVLCTQRDIPPTPVEIARRLGATSTSYYLDRTELANLYSQNANLPTVQLKRQLWARLLRTALGTQFEDNDALFIEHTLLVNSAEIIAHLVLGISVTDMQPASILRGQRFDQAQIYGVVEQDFFDWVLEVPGGADLVRTLARRLSRFAWGEVEHDVLKVLYESVIETETRKRLGEYYTPDWLAEQVVTETVRQPLASRVLDPACGSGTFLFHAARRYLEAADAASIPLKQALEGLTRHVVGIDLHPVAVALARVTYVLAIGRDRLVSEERGAIGIPVYLGDSVQWTQRQDLFDQEQLVIRTGTGNQLFENELRFPDHLLEDAGRFDRLVTELADLAARPRQRGTTPSINALANRLAIGPEDRPGLDHNFRVLCELVDEGRNHIWSYYVRNLARPMWMSRPENRADVMVGNPPWLSYRHMPADMQQNFRELATNLGIWQGQEVASHQDLSGLFIARTVQQYLASGGSFGFVMPNAVLDRAYWRNFRTGKYLDPFGPVEVDFATSWDLRRIRPHFFPRGAAVLFGKRASSRGAKELPRETIRFIGKLPRGTQSWQTVRQHLSKAEARLSLVDETLIDSPYKTRFENGATIYPRILFFVDIQQAGPLGLGRGRTSVRSTTSSNENSPWKELPRLEGVVETEFVRPVLLGESILAYRSLPPRHAVLPIEGSKLLSAETSTIEPYPRLTEWWSQAEEVWASNRSTDRLSLLDRLNFRNELIKQLPGTPLRVVYSKSGMHVAACLVDSPNVIIENTLYWATVTTREEGWYLCAILNTPTLTDLVRPLMSYGKDERHIDKHLWKLPIPLYDAANPTHRRLAELGAASAERVANLDIDMSANFVTLRRRIREHLAASPHADELEEIVVGMLDQ</sequence>
<dbReference type="InterPro" id="IPR002052">
    <property type="entry name" value="DNA_methylase_N6_adenine_CS"/>
</dbReference>
<reference evidence="6" key="1">
    <citation type="journal article" date="2019" name="Int. J. Syst. Evol. Microbiol.">
        <title>The Global Catalogue of Microorganisms (GCM) 10K type strain sequencing project: providing services to taxonomists for standard genome sequencing and annotation.</title>
        <authorList>
            <consortium name="The Broad Institute Genomics Platform"/>
            <consortium name="The Broad Institute Genome Sequencing Center for Infectious Disease"/>
            <person name="Wu L."/>
            <person name="Ma J."/>
        </authorList>
    </citation>
    <scope>NUCLEOTIDE SEQUENCE [LARGE SCALE GENOMIC DNA]</scope>
    <source>
        <strain evidence="6">CGMCC 4.7643</strain>
    </source>
</reference>
<dbReference type="GO" id="GO:0032259">
    <property type="term" value="P:methylation"/>
    <property type="evidence" value="ECO:0007669"/>
    <property type="project" value="UniProtKB-KW"/>
</dbReference>
<accession>A0ABW5GI80</accession>
<dbReference type="EMBL" id="JBHUKU010000009">
    <property type="protein sequence ID" value="MFD2460539.1"/>
    <property type="molecule type" value="Genomic_DNA"/>
</dbReference>
<evidence type="ECO:0000256" key="3">
    <source>
        <dbReference type="ARBA" id="ARBA00022747"/>
    </source>
</evidence>
<dbReference type="GO" id="GO:0008168">
    <property type="term" value="F:methyltransferase activity"/>
    <property type="evidence" value="ECO:0007669"/>
    <property type="project" value="UniProtKB-KW"/>
</dbReference>
<dbReference type="PROSITE" id="PS00092">
    <property type="entry name" value="N6_MTASE"/>
    <property type="match status" value="1"/>
</dbReference>
<keyword evidence="1 5" id="KW-0489">Methyltransferase</keyword>
<keyword evidence="2" id="KW-0808">Transferase</keyword>
<evidence type="ECO:0000256" key="1">
    <source>
        <dbReference type="ARBA" id="ARBA00022603"/>
    </source>
</evidence>
<protein>
    <submittedName>
        <fullName evidence="5">N-6 DNA methylase</fullName>
    </submittedName>
</protein>
<dbReference type="PRINTS" id="PR00507">
    <property type="entry name" value="N12N6MTFRASE"/>
</dbReference>
<proteinExistence type="predicted"/>
<gene>
    <name evidence="5" type="ORF">ACFSYJ_18165</name>
</gene>
<dbReference type="Pfam" id="PF02384">
    <property type="entry name" value="N6_Mtase"/>
    <property type="match status" value="1"/>
</dbReference>
<keyword evidence="6" id="KW-1185">Reference proteome</keyword>
<keyword evidence="3" id="KW-0680">Restriction system</keyword>
<dbReference type="InterPro" id="IPR050953">
    <property type="entry name" value="N4_N6_ade-DNA_methylase"/>
</dbReference>
<comment type="caution">
    <text evidence="5">The sequence shown here is derived from an EMBL/GenBank/DDBJ whole genome shotgun (WGS) entry which is preliminary data.</text>
</comment>
<dbReference type="Proteomes" id="UP001597419">
    <property type="component" value="Unassembled WGS sequence"/>
</dbReference>
<organism evidence="5 6">
    <name type="scientific">Amycolatopsis samaneae</name>
    <dbReference type="NCBI Taxonomy" id="664691"/>
    <lineage>
        <taxon>Bacteria</taxon>
        <taxon>Bacillati</taxon>
        <taxon>Actinomycetota</taxon>
        <taxon>Actinomycetes</taxon>
        <taxon>Pseudonocardiales</taxon>
        <taxon>Pseudonocardiaceae</taxon>
        <taxon>Amycolatopsis</taxon>
    </lineage>
</organism>
<dbReference type="Gene3D" id="3.40.50.150">
    <property type="entry name" value="Vaccinia Virus protein VP39"/>
    <property type="match status" value="1"/>
</dbReference>
<evidence type="ECO:0000259" key="4">
    <source>
        <dbReference type="Pfam" id="PF02384"/>
    </source>
</evidence>
<evidence type="ECO:0000313" key="6">
    <source>
        <dbReference type="Proteomes" id="UP001597419"/>
    </source>
</evidence>
<dbReference type="PANTHER" id="PTHR33841:SF4">
    <property type="entry name" value="RESTRICTION MODIFICATION SYSTEM DNA SPECIFICITY DOMAIN"/>
    <property type="match status" value="1"/>
</dbReference>
<dbReference type="InterPro" id="IPR029063">
    <property type="entry name" value="SAM-dependent_MTases_sf"/>
</dbReference>
<dbReference type="PANTHER" id="PTHR33841">
    <property type="entry name" value="DNA METHYLTRANSFERASE YEEA-RELATED"/>
    <property type="match status" value="1"/>
</dbReference>
<evidence type="ECO:0000313" key="5">
    <source>
        <dbReference type="EMBL" id="MFD2460539.1"/>
    </source>
</evidence>
<feature type="domain" description="DNA methylase adenine-specific" evidence="4">
    <location>
        <begin position="293"/>
        <end position="394"/>
    </location>
</feature>
<evidence type="ECO:0000256" key="2">
    <source>
        <dbReference type="ARBA" id="ARBA00022679"/>
    </source>
</evidence>